<sequence>MTFRAAMHNDPSPAHLTSAPIFDHVVYQCEGLGLPPGQHEDVLDEQLAVAARACGIDDPDSYLYPDARTMSTAFSTLTFDSERASSMSIHSRETQSTGITSDPSRTSKDNPYVEQPSSVPRPPLHSTGLPSSDYDSVMARFRPHIGHRHSSSNSSYTNSLLSATSSLSKPVAKKRSAGLFSMFRRDSSACSSRSHPDRHGKPLTSKLECGHTLSHYAVRVHIEEALEGRENYVPPACCGKPLPRSVLEIVLTPEETDVVMGEASPSPAYTLHLDSGFGEQAISPISLSQSPEPASPQEASFVTAPISRDVSPGEQEKLNQALTSGTFTALKTQQKEQMQRVLRFESNQRRALIAYYEWLHKWLATDFETAKDKMTKRHVLELEKLDESQIVAEHEMRRAHAQEGQNVATALKYMEAYCSGSCPIDPDITHVVTEEDRKKLARQHLTQDKLLPQKHESAINVLRARQEKDLKLKMQKQQAELQQHNARLEEMKEEENIRLMNDSSRLESVVEARRRRIKNRWDLKFEIWRRDWETQHKTVLYGQLPREYWPVSPSHEGSIDPSSSLALYTKVVVSLGMIP</sequence>
<evidence type="ECO:0000256" key="1">
    <source>
        <dbReference type="SAM" id="Coils"/>
    </source>
</evidence>
<feature type="compositionally biased region" description="Polar residues" evidence="2">
    <location>
        <begin position="84"/>
        <end position="104"/>
    </location>
</feature>
<evidence type="ECO:0000313" key="3">
    <source>
        <dbReference type="EMBL" id="KAF2738489.1"/>
    </source>
</evidence>
<feature type="region of interest" description="Disordered" evidence="2">
    <location>
        <begin position="84"/>
        <end position="135"/>
    </location>
</feature>
<feature type="coiled-coil region" evidence="1">
    <location>
        <begin position="467"/>
        <end position="498"/>
    </location>
</feature>
<reference evidence="3" key="1">
    <citation type="journal article" date="2020" name="Stud. Mycol.">
        <title>101 Dothideomycetes genomes: a test case for predicting lifestyles and emergence of pathogens.</title>
        <authorList>
            <person name="Haridas S."/>
            <person name="Albert R."/>
            <person name="Binder M."/>
            <person name="Bloem J."/>
            <person name="Labutti K."/>
            <person name="Salamov A."/>
            <person name="Andreopoulos B."/>
            <person name="Baker S."/>
            <person name="Barry K."/>
            <person name="Bills G."/>
            <person name="Bluhm B."/>
            <person name="Cannon C."/>
            <person name="Castanera R."/>
            <person name="Culley D."/>
            <person name="Daum C."/>
            <person name="Ezra D."/>
            <person name="Gonzalez J."/>
            <person name="Henrissat B."/>
            <person name="Kuo A."/>
            <person name="Liang C."/>
            <person name="Lipzen A."/>
            <person name="Lutzoni F."/>
            <person name="Magnuson J."/>
            <person name="Mondo S."/>
            <person name="Nolan M."/>
            <person name="Ohm R."/>
            <person name="Pangilinan J."/>
            <person name="Park H.-J."/>
            <person name="Ramirez L."/>
            <person name="Alfaro M."/>
            <person name="Sun H."/>
            <person name="Tritt A."/>
            <person name="Yoshinaga Y."/>
            <person name="Zwiers L.-H."/>
            <person name="Turgeon B."/>
            <person name="Goodwin S."/>
            <person name="Spatafora J."/>
            <person name="Crous P."/>
            <person name="Grigoriev I."/>
        </authorList>
    </citation>
    <scope>NUCLEOTIDE SEQUENCE</scope>
    <source>
        <strain evidence="3">CBS 125425</strain>
    </source>
</reference>
<comment type="caution">
    <text evidence="3">The sequence shown here is derived from an EMBL/GenBank/DDBJ whole genome shotgun (WGS) entry which is preliminary data.</text>
</comment>
<gene>
    <name evidence="3" type="ORF">EJ04DRAFT_459524</name>
</gene>
<keyword evidence="4" id="KW-1185">Reference proteome</keyword>
<accession>A0A9P4R4A6</accession>
<name>A0A9P4R4A6_9PLEO</name>
<protein>
    <submittedName>
        <fullName evidence="3">Uncharacterized protein</fullName>
    </submittedName>
</protein>
<dbReference type="AlphaFoldDB" id="A0A9P4R4A6"/>
<keyword evidence="1" id="KW-0175">Coiled coil</keyword>
<organism evidence="3 4">
    <name type="scientific">Polyplosphaeria fusca</name>
    <dbReference type="NCBI Taxonomy" id="682080"/>
    <lineage>
        <taxon>Eukaryota</taxon>
        <taxon>Fungi</taxon>
        <taxon>Dikarya</taxon>
        <taxon>Ascomycota</taxon>
        <taxon>Pezizomycotina</taxon>
        <taxon>Dothideomycetes</taxon>
        <taxon>Pleosporomycetidae</taxon>
        <taxon>Pleosporales</taxon>
        <taxon>Tetraplosphaeriaceae</taxon>
        <taxon>Polyplosphaeria</taxon>
    </lineage>
</organism>
<dbReference type="Proteomes" id="UP000799444">
    <property type="component" value="Unassembled WGS sequence"/>
</dbReference>
<evidence type="ECO:0000256" key="2">
    <source>
        <dbReference type="SAM" id="MobiDB-lite"/>
    </source>
</evidence>
<evidence type="ECO:0000313" key="4">
    <source>
        <dbReference type="Proteomes" id="UP000799444"/>
    </source>
</evidence>
<dbReference type="OrthoDB" id="9977870at2759"/>
<proteinExistence type="predicted"/>
<dbReference type="EMBL" id="ML996109">
    <property type="protein sequence ID" value="KAF2738489.1"/>
    <property type="molecule type" value="Genomic_DNA"/>
</dbReference>